<dbReference type="InterPro" id="IPR036908">
    <property type="entry name" value="RlpA-like_sf"/>
</dbReference>
<dbReference type="InterPro" id="IPR034718">
    <property type="entry name" value="RlpA"/>
</dbReference>
<protein>
    <recommendedName>
        <fullName evidence="3">Endolytic peptidoglycan transglycosylase RlpA</fullName>
        <ecNumber evidence="3">4.2.2.-</ecNumber>
    </recommendedName>
</protein>
<feature type="domain" description="RlpA-like protein double-psi beta-barrel" evidence="5">
    <location>
        <begin position="103"/>
        <end position="191"/>
    </location>
</feature>
<keyword evidence="6" id="KW-0449">Lipoprotein</keyword>
<dbReference type="PANTHER" id="PTHR34183">
    <property type="entry name" value="ENDOLYTIC PEPTIDOGLYCAN TRANSGLYCOSYLASE RLPA"/>
    <property type="match status" value="1"/>
</dbReference>
<keyword evidence="2 3" id="KW-0961">Cell wall biogenesis/degradation</keyword>
<evidence type="ECO:0000256" key="2">
    <source>
        <dbReference type="ARBA" id="ARBA00023316"/>
    </source>
</evidence>
<dbReference type="Pfam" id="PF03330">
    <property type="entry name" value="DPBB_1"/>
    <property type="match status" value="1"/>
</dbReference>
<dbReference type="GO" id="GO:0000270">
    <property type="term" value="P:peptidoglycan metabolic process"/>
    <property type="evidence" value="ECO:0007669"/>
    <property type="project" value="UniProtKB-UniRule"/>
</dbReference>
<dbReference type="AlphaFoldDB" id="A0A1C3WLJ8"/>
<dbReference type="EC" id="4.2.2.-" evidence="3"/>
<dbReference type="Proteomes" id="UP000199101">
    <property type="component" value="Unassembled WGS sequence"/>
</dbReference>
<dbReference type="PANTHER" id="PTHR34183:SF1">
    <property type="entry name" value="ENDOLYTIC PEPTIDOGLYCAN TRANSGLYCOSYLASE RLPA"/>
    <property type="match status" value="1"/>
</dbReference>
<evidence type="ECO:0000259" key="5">
    <source>
        <dbReference type="Pfam" id="PF03330"/>
    </source>
</evidence>
<reference evidence="7" key="1">
    <citation type="submission" date="2016-08" db="EMBL/GenBank/DDBJ databases">
        <authorList>
            <person name="Varghese N."/>
            <person name="Submissions Spin"/>
        </authorList>
    </citation>
    <scope>NUCLEOTIDE SEQUENCE [LARGE SCALE GENOMIC DNA]</scope>
    <source>
        <strain evidence="7">HAMBI 2975</strain>
    </source>
</reference>
<name>A0A1C3WLJ8_9HYPH</name>
<dbReference type="NCBIfam" id="TIGR00413">
    <property type="entry name" value="rlpA"/>
    <property type="match status" value="1"/>
</dbReference>
<sequence length="398" mass="43143">MSSGLGQMKFENRAVTYATGMRWFALSLMCATITACGTSQKVASTRQHGKEYFSEKEYGVKASPRVVNNGPVPKGGGRFMVGNPYQVKGKWYYPKEDFGYNKVGIASWYGSAFHGRLTANGEVYDQQSLTAAHPTFPLPSYARVTNVETGSSIIVRVNDRGPYHPGRIIDLSNKTAQLLDLQHSGTGDVRVQYVGRARMDGHDDPYLMASYIPKGSRLPSINPGGQIATGVMVASAGRMTADQLPDSYTPTPTRASRQVRNFDAAPAIAPVPRQSPYSTTAFAGSTPDGGYNATKRNDPPPMMWNGGAMPAAEAADPTMIVLPRIGPIPRERPDFSPRLASQGDQSLGSMVAGYQEAPIKTVYVDLAFDAVMVRNDGLTQESILSSYRRQHQGTTQVD</sequence>
<accession>A0A1C3WLJ8</accession>
<dbReference type="GO" id="GO:0008932">
    <property type="term" value="F:lytic endotransglycosylase activity"/>
    <property type="evidence" value="ECO:0007669"/>
    <property type="project" value="UniProtKB-UniRule"/>
</dbReference>
<dbReference type="InterPro" id="IPR009009">
    <property type="entry name" value="RlpA-like_DPBB"/>
</dbReference>
<dbReference type="InterPro" id="IPR012997">
    <property type="entry name" value="RplA"/>
</dbReference>
<evidence type="ECO:0000256" key="3">
    <source>
        <dbReference type="HAMAP-Rule" id="MF_02071"/>
    </source>
</evidence>
<evidence type="ECO:0000256" key="4">
    <source>
        <dbReference type="RuleBase" id="RU003495"/>
    </source>
</evidence>
<keyword evidence="1 3" id="KW-0456">Lyase</keyword>
<comment type="function">
    <text evidence="3">Lytic transglycosylase with a strong preference for naked glycan strands that lack stem peptides.</text>
</comment>
<organism evidence="6 7">
    <name type="scientific">Rhizobium multihospitium</name>
    <dbReference type="NCBI Taxonomy" id="410764"/>
    <lineage>
        <taxon>Bacteria</taxon>
        <taxon>Pseudomonadati</taxon>
        <taxon>Pseudomonadota</taxon>
        <taxon>Alphaproteobacteria</taxon>
        <taxon>Hyphomicrobiales</taxon>
        <taxon>Rhizobiaceae</taxon>
        <taxon>Rhizobium/Agrobacterium group</taxon>
        <taxon>Rhizobium</taxon>
    </lineage>
</organism>
<evidence type="ECO:0000313" key="7">
    <source>
        <dbReference type="Proteomes" id="UP000199101"/>
    </source>
</evidence>
<dbReference type="STRING" id="410764.GA0061103_5710"/>
<dbReference type="GO" id="GO:0071555">
    <property type="term" value="P:cell wall organization"/>
    <property type="evidence" value="ECO:0007669"/>
    <property type="project" value="UniProtKB-KW"/>
</dbReference>
<keyword evidence="7" id="KW-1185">Reference proteome</keyword>
<dbReference type="SUPFAM" id="SSF50685">
    <property type="entry name" value="Barwin-like endoglucanases"/>
    <property type="match status" value="1"/>
</dbReference>
<dbReference type="HAMAP" id="MF_02071">
    <property type="entry name" value="RlpA"/>
    <property type="match status" value="1"/>
</dbReference>
<gene>
    <name evidence="3" type="primary">rlpA</name>
    <name evidence="6" type="ORF">GA0061103_5710</name>
</gene>
<evidence type="ECO:0000256" key="1">
    <source>
        <dbReference type="ARBA" id="ARBA00023239"/>
    </source>
</evidence>
<dbReference type="EMBL" id="FMAG01000006">
    <property type="protein sequence ID" value="SCB40849.1"/>
    <property type="molecule type" value="Genomic_DNA"/>
</dbReference>
<proteinExistence type="inferred from homology"/>
<dbReference type="Gene3D" id="2.40.40.10">
    <property type="entry name" value="RlpA-like domain"/>
    <property type="match status" value="1"/>
</dbReference>
<dbReference type="CDD" id="cd22268">
    <property type="entry name" value="DPBB_RlpA-like"/>
    <property type="match status" value="1"/>
</dbReference>
<comment type="similarity">
    <text evidence="3 4">Belongs to the RlpA family.</text>
</comment>
<evidence type="ECO:0000313" key="6">
    <source>
        <dbReference type="EMBL" id="SCB40849.1"/>
    </source>
</evidence>